<dbReference type="Proteomes" id="UP000693941">
    <property type="component" value="Chromosome"/>
</dbReference>
<evidence type="ECO:0000313" key="2">
    <source>
        <dbReference type="Proteomes" id="UP000693941"/>
    </source>
</evidence>
<evidence type="ECO:0000313" key="1">
    <source>
        <dbReference type="EMBL" id="QXJ32259.1"/>
    </source>
</evidence>
<reference evidence="1" key="1">
    <citation type="journal article" date="2021" name="Environ. Microbiol.">
        <title>New insights into the diversity and evolution of the archaeal mobilome from three complete genomes of Saccharolobus shibatae.</title>
        <authorList>
            <person name="Medvedeva S."/>
            <person name="Brandt D."/>
            <person name="Cvirkaite-Krupovic V."/>
            <person name="Liu Y."/>
            <person name="Severinov K."/>
            <person name="Ishino S."/>
            <person name="Ishino Y."/>
            <person name="Prangishvili D."/>
            <person name="Kalinowski J."/>
            <person name="Krupovic M."/>
        </authorList>
    </citation>
    <scope>NUCLEOTIDE SEQUENCE</scope>
    <source>
        <strain evidence="1">BEU9</strain>
    </source>
</reference>
<organism evidence="1 2">
    <name type="scientific">Saccharolobus shibatae</name>
    <dbReference type="NCBI Taxonomy" id="2286"/>
    <lineage>
        <taxon>Archaea</taxon>
        <taxon>Thermoproteota</taxon>
        <taxon>Thermoprotei</taxon>
        <taxon>Sulfolobales</taxon>
        <taxon>Sulfolobaceae</taxon>
        <taxon>Saccharolobus</taxon>
    </lineage>
</organism>
<dbReference type="EMBL" id="CP077715">
    <property type="protein sequence ID" value="QXJ32259.1"/>
    <property type="molecule type" value="Genomic_DNA"/>
</dbReference>
<accession>A0A8F5BVU3</accession>
<protein>
    <submittedName>
        <fullName evidence="1">Uncharacterized protein</fullName>
    </submittedName>
</protein>
<gene>
    <name evidence="1" type="ORF">J5U21_01910</name>
</gene>
<sequence length="115" mass="13135">MRGKYEEKYRRIALEVFKKQKVFTYSDCGPKQSKREPNTKDPLFSFLKDNIKMASVEIVLLLTYKFLELIFSPTRLLLENTSSSPNSSVFVDLLTSSSLNVECKDSLGLTNLTTV</sequence>
<proteinExistence type="predicted"/>
<name>A0A8F5BVU3_9CREN</name>
<dbReference type="AlphaFoldDB" id="A0A8F5BVU3"/>